<sequence length="389" mass="43906">MSLRLALKRSLGDSAAEAQRQPEPRPKTSVSPQQTRCPPRPAPQPQPATMSLRLALKRSLEDFIAAETRRQQPAAKTTSVVTPSSSPPNAATKRRGWPKGKPRKPPVKASPPVTKYRIKCVYVDGKPVVGGPVKKRVRPKGRSRKVDNPETETEPEEDEAASTPSSQKSRPDRPRKRSSKSRKPTVHERFMSLTKEEKLVHAPKVYSEKYLSRHSWKSKRMSYMRDAHLEIKRSVSDESGTDESISASSSPKAVLDDHEMIRLAGEISDEAVVKLQEHGAIGKVCRNISQLTHYPDVLTRVRRCHLRALHNICPETALQAYDKVKHNEPQLVKSFIPDKSKGEVFRLRGKHWVALTAVHYLDDRFYFEVKNHSVASYILSVMESEDLNL</sequence>
<proteinExistence type="predicted"/>
<feature type="compositionally biased region" description="Acidic residues" evidence="1">
    <location>
        <begin position="149"/>
        <end position="160"/>
    </location>
</feature>
<feature type="region of interest" description="Disordered" evidence="1">
    <location>
        <begin position="127"/>
        <end position="189"/>
    </location>
</feature>
<dbReference type="AlphaFoldDB" id="K0TN01"/>
<accession>K0TN01</accession>
<feature type="compositionally biased region" description="Basic residues" evidence="1">
    <location>
        <begin position="133"/>
        <end position="143"/>
    </location>
</feature>
<feature type="compositionally biased region" description="Basic residues" evidence="1">
    <location>
        <begin position="173"/>
        <end position="184"/>
    </location>
</feature>
<dbReference type="Proteomes" id="UP000266841">
    <property type="component" value="Unassembled WGS sequence"/>
</dbReference>
<feature type="compositionally biased region" description="Low complexity" evidence="1">
    <location>
        <begin position="74"/>
        <end position="91"/>
    </location>
</feature>
<feature type="region of interest" description="Disordered" evidence="1">
    <location>
        <begin position="64"/>
        <end position="114"/>
    </location>
</feature>
<evidence type="ECO:0000313" key="3">
    <source>
        <dbReference type="Proteomes" id="UP000266841"/>
    </source>
</evidence>
<comment type="caution">
    <text evidence="2">The sequence shown here is derived from an EMBL/GenBank/DDBJ whole genome shotgun (WGS) entry which is preliminary data.</text>
</comment>
<keyword evidence="3" id="KW-1185">Reference proteome</keyword>
<feature type="region of interest" description="Disordered" evidence="1">
    <location>
        <begin position="1"/>
        <end position="49"/>
    </location>
</feature>
<evidence type="ECO:0000256" key="1">
    <source>
        <dbReference type="SAM" id="MobiDB-lite"/>
    </source>
</evidence>
<gene>
    <name evidence="2" type="ORF">THAOC_05275</name>
</gene>
<organism evidence="2 3">
    <name type="scientific">Thalassiosira oceanica</name>
    <name type="common">Marine diatom</name>
    <dbReference type="NCBI Taxonomy" id="159749"/>
    <lineage>
        <taxon>Eukaryota</taxon>
        <taxon>Sar</taxon>
        <taxon>Stramenopiles</taxon>
        <taxon>Ochrophyta</taxon>
        <taxon>Bacillariophyta</taxon>
        <taxon>Coscinodiscophyceae</taxon>
        <taxon>Thalassiosirophycidae</taxon>
        <taxon>Thalassiosirales</taxon>
        <taxon>Thalassiosiraceae</taxon>
        <taxon>Thalassiosira</taxon>
    </lineage>
</organism>
<reference evidence="2 3" key="1">
    <citation type="journal article" date="2012" name="Genome Biol.">
        <title>Genome and low-iron response of an oceanic diatom adapted to chronic iron limitation.</title>
        <authorList>
            <person name="Lommer M."/>
            <person name="Specht M."/>
            <person name="Roy A.S."/>
            <person name="Kraemer L."/>
            <person name="Andreson R."/>
            <person name="Gutowska M.A."/>
            <person name="Wolf J."/>
            <person name="Bergner S.V."/>
            <person name="Schilhabel M.B."/>
            <person name="Klostermeier U.C."/>
            <person name="Beiko R.G."/>
            <person name="Rosenstiel P."/>
            <person name="Hippler M."/>
            <person name="Laroche J."/>
        </authorList>
    </citation>
    <scope>NUCLEOTIDE SEQUENCE [LARGE SCALE GENOMIC DNA]</scope>
    <source>
        <strain evidence="2 3">CCMP1005</strain>
    </source>
</reference>
<name>K0TN01_THAOC</name>
<protein>
    <submittedName>
        <fullName evidence="2">Uncharacterized protein</fullName>
    </submittedName>
</protein>
<dbReference type="EMBL" id="AGNL01004814">
    <property type="protein sequence ID" value="EJK73122.1"/>
    <property type="molecule type" value="Genomic_DNA"/>
</dbReference>
<feature type="compositionally biased region" description="Basic residues" evidence="1">
    <location>
        <begin position="92"/>
        <end position="106"/>
    </location>
</feature>
<evidence type="ECO:0000313" key="2">
    <source>
        <dbReference type="EMBL" id="EJK73122.1"/>
    </source>
</evidence>